<dbReference type="NCBIfam" id="TIGR00362">
    <property type="entry name" value="DnaA"/>
    <property type="match status" value="1"/>
</dbReference>
<dbReference type="AlphaFoldDB" id="A0A4R0XS49"/>
<dbReference type="CDD" id="cd06571">
    <property type="entry name" value="Bac_DnaA_C"/>
    <property type="match status" value="1"/>
</dbReference>
<dbReference type="GO" id="GO:0005524">
    <property type="term" value="F:ATP binding"/>
    <property type="evidence" value="ECO:0007669"/>
    <property type="project" value="UniProtKB-UniRule"/>
</dbReference>
<dbReference type="GO" id="GO:0005886">
    <property type="term" value="C:plasma membrane"/>
    <property type="evidence" value="ECO:0007669"/>
    <property type="project" value="TreeGrafter"/>
</dbReference>
<keyword evidence="2" id="KW-0963">Cytoplasm</keyword>
<dbReference type="InterPro" id="IPR010921">
    <property type="entry name" value="Trp_repressor/repl_initiator"/>
</dbReference>
<dbReference type="GO" id="GO:0006270">
    <property type="term" value="P:DNA replication initiation"/>
    <property type="evidence" value="ECO:0007669"/>
    <property type="project" value="UniProtKB-UniRule"/>
</dbReference>
<evidence type="ECO:0000256" key="4">
    <source>
        <dbReference type="ARBA" id="ARBA00022741"/>
    </source>
</evidence>
<feature type="domain" description="Chromosomal replication initiator DnaA C-terminal" evidence="12">
    <location>
        <begin position="362"/>
        <end position="431"/>
    </location>
</feature>
<evidence type="ECO:0000256" key="8">
    <source>
        <dbReference type="NCBIfam" id="TIGR00362"/>
    </source>
</evidence>
<evidence type="ECO:0000256" key="10">
    <source>
        <dbReference type="RuleBase" id="RU004227"/>
    </source>
</evidence>
<keyword evidence="4 9" id="KW-0547">Nucleotide-binding</keyword>
<dbReference type="GO" id="GO:0008289">
    <property type="term" value="F:lipid binding"/>
    <property type="evidence" value="ECO:0007669"/>
    <property type="project" value="UniProtKB-KW"/>
</dbReference>
<feature type="domain" description="AAA+ ATPase" evidence="11">
    <location>
        <begin position="148"/>
        <end position="284"/>
    </location>
</feature>
<dbReference type="InterPro" id="IPR027417">
    <property type="entry name" value="P-loop_NTPase"/>
</dbReference>
<dbReference type="InterPro" id="IPR013317">
    <property type="entry name" value="DnaA_dom"/>
</dbReference>
<reference evidence="13 14" key="1">
    <citation type="submission" date="2018-02" db="EMBL/GenBank/DDBJ databases">
        <title>Mycoplasma marinum and Mycoplasma todarodis sp. nov., moderately halophilic and psychrotolerant mycoplasmas isolated from cephalopods.</title>
        <authorList>
            <person name="Viver T."/>
        </authorList>
    </citation>
    <scope>NUCLEOTIDE SEQUENCE [LARGE SCALE GENOMIC DNA]</scope>
    <source>
        <strain evidence="13 14">5H</strain>
    </source>
</reference>
<evidence type="ECO:0000256" key="7">
    <source>
        <dbReference type="ARBA" id="ARBA00023125"/>
    </source>
</evidence>
<evidence type="ECO:0000259" key="12">
    <source>
        <dbReference type="SMART" id="SM00760"/>
    </source>
</evidence>
<dbReference type="RefSeq" id="WP_131613378.1">
    <property type="nucleotide sequence ID" value="NZ_PSZP01000010.1"/>
</dbReference>
<evidence type="ECO:0000256" key="6">
    <source>
        <dbReference type="ARBA" id="ARBA00023121"/>
    </source>
</evidence>
<accession>A0A4R0XS49</accession>
<evidence type="ECO:0000256" key="9">
    <source>
        <dbReference type="RuleBase" id="RU000577"/>
    </source>
</evidence>
<dbReference type="SUPFAM" id="SSF48295">
    <property type="entry name" value="TrpR-like"/>
    <property type="match status" value="1"/>
</dbReference>
<gene>
    <name evidence="13" type="ORF">C4B25_01935</name>
</gene>
<evidence type="ECO:0000256" key="2">
    <source>
        <dbReference type="ARBA" id="ARBA00022490"/>
    </source>
</evidence>
<keyword evidence="3 9" id="KW-0235">DNA replication</keyword>
<dbReference type="InterPro" id="IPR003593">
    <property type="entry name" value="AAA+_ATPase"/>
</dbReference>
<evidence type="ECO:0000256" key="1">
    <source>
        <dbReference type="ARBA" id="ARBA00006583"/>
    </source>
</evidence>
<dbReference type="Proteomes" id="UP000291072">
    <property type="component" value="Unassembled WGS sequence"/>
</dbReference>
<dbReference type="SUPFAM" id="SSF52540">
    <property type="entry name" value="P-loop containing nucleoside triphosphate hydrolases"/>
    <property type="match status" value="1"/>
</dbReference>
<comment type="caution">
    <text evidence="13">The sequence shown here is derived from an EMBL/GenBank/DDBJ whole genome shotgun (WGS) entry which is preliminary data.</text>
</comment>
<keyword evidence="14" id="KW-1185">Reference proteome</keyword>
<protein>
    <recommendedName>
        <fullName evidence="8 9">Chromosomal replication initiator protein DnaA</fullName>
    </recommendedName>
</protein>
<name>A0A4R0XS49_9MOLU</name>
<keyword evidence="5 9" id="KW-0067">ATP-binding</keyword>
<dbReference type="InterPro" id="IPR001957">
    <property type="entry name" value="Chromosome_initiator_DnaA"/>
</dbReference>
<comment type="similarity">
    <text evidence="1 10">Belongs to the DnaA family.</text>
</comment>
<comment type="function">
    <text evidence="9">Plays an essential role in the initiation and regulation of chromosomal replication. ATP-DnaA binds to the origin of replication (oriC) to initiate formation of the DNA replication initiation complex once per cell cycle. Binds the DnaA box (a 9 base pair repeat at the origin) and separates the double-stranded (ds)DNA. Forms a right-handed helical filament on oriC DNA; dsDNA binds to the exterior of the filament while single-stranded (ss)DNA is stabiized in the filament's interior. The ATP-DnaA-oriC complex binds and stabilizes one strand of the AT-rich DNA unwinding element (DUE), permitting loading of DNA polymerase. After initiation quickly degrades to an ADP-DnaA complex that is not apt for DNA replication. Binds acidic phospholipids.</text>
</comment>
<dbReference type="InterPro" id="IPR020591">
    <property type="entry name" value="Chromosome_initiator_DnaA-like"/>
</dbReference>
<dbReference type="EMBL" id="PSZP01000010">
    <property type="protein sequence ID" value="TCG11250.1"/>
    <property type="molecule type" value="Genomic_DNA"/>
</dbReference>
<dbReference type="OrthoDB" id="9807019at2"/>
<evidence type="ECO:0000313" key="14">
    <source>
        <dbReference type="Proteomes" id="UP000291072"/>
    </source>
</evidence>
<dbReference type="SMART" id="SM00760">
    <property type="entry name" value="Bac_DnaA_C"/>
    <property type="match status" value="1"/>
</dbReference>
<evidence type="ECO:0000256" key="5">
    <source>
        <dbReference type="ARBA" id="ARBA00022840"/>
    </source>
</evidence>
<dbReference type="GO" id="GO:0006275">
    <property type="term" value="P:regulation of DNA replication"/>
    <property type="evidence" value="ECO:0007669"/>
    <property type="project" value="UniProtKB-UniRule"/>
</dbReference>
<dbReference type="Gene3D" id="3.30.300.180">
    <property type="match status" value="1"/>
</dbReference>
<dbReference type="Gene3D" id="3.40.50.300">
    <property type="entry name" value="P-loop containing nucleotide triphosphate hydrolases"/>
    <property type="match status" value="1"/>
</dbReference>
<keyword evidence="6" id="KW-0446">Lipid-binding</keyword>
<dbReference type="InterPro" id="IPR038454">
    <property type="entry name" value="DnaA_N_sf"/>
</dbReference>
<dbReference type="GO" id="GO:0003688">
    <property type="term" value="F:DNA replication origin binding"/>
    <property type="evidence" value="ECO:0007669"/>
    <property type="project" value="UniProtKB-UniRule"/>
</dbReference>
<dbReference type="SMART" id="SM00382">
    <property type="entry name" value="AAA"/>
    <property type="match status" value="1"/>
</dbReference>
<dbReference type="PANTHER" id="PTHR30050">
    <property type="entry name" value="CHROMOSOMAL REPLICATION INITIATOR PROTEIN DNAA"/>
    <property type="match status" value="1"/>
</dbReference>
<evidence type="ECO:0000259" key="11">
    <source>
        <dbReference type="SMART" id="SM00382"/>
    </source>
</evidence>
<dbReference type="InterPro" id="IPR013159">
    <property type="entry name" value="DnaA_C"/>
</dbReference>
<evidence type="ECO:0000256" key="3">
    <source>
        <dbReference type="ARBA" id="ARBA00022705"/>
    </source>
</evidence>
<dbReference type="PANTHER" id="PTHR30050:SF2">
    <property type="entry name" value="CHROMOSOMAL REPLICATION INITIATOR PROTEIN DNAA"/>
    <property type="match status" value="1"/>
</dbReference>
<dbReference type="NCBIfam" id="NF001154">
    <property type="entry name" value="PRK00149.3-3"/>
    <property type="match status" value="1"/>
</dbReference>
<dbReference type="Pfam" id="PF08299">
    <property type="entry name" value="Bac_DnaA_C"/>
    <property type="match status" value="1"/>
</dbReference>
<keyword evidence="7 9" id="KW-0238">DNA-binding</keyword>
<dbReference type="Pfam" id="PF00308">
    <property type="entry name" value="Bac_DnaA"/>
    <property type="match status" value="1"/>
</dbReference>
<dbReference type="Gene3D" id="1.10.1750.10">
    <property type="match status" value="1"/>
</dbReference>
<evidence type="ECO:0000313" key="13">
    <source>
        <dbReference type="EMBL" id="TCG11250.1"/>
    </source>
</evidence>
<dbReference type="CDD" id="cd00009">
    <property type="entry name" value="AAA"/>
    <property type="match status" value="1"/>
</dbReference>
<dbReference type="Gene3D" id="1.10.8.60">
    <property type="match status" value="1"/>
</dbReference>
<proteinExistence type="inferred from homology"/>
<organism evidence="13 14">
    <name type="scientific">Mycoplasma todarodis</name>
    <dbReference type="NCBI Taxonomy" id="1937191"/>
    <lineage>
        <taxon>Bacteria</taxon>
        <taxon>Bacillati</taxon>
        <taxon>Mycoplasmatota</taxon>
        <taxon>Mollicutes</taxon>
        <taxon>Mycoplasmataceae</taxon>
        <taxon>Mycoplasma</taxon>
    </lineage>
</organism>
<sequence length="456" mass="51950">MKSDARKINNKSNTQLLIDYLESAISDEMIFNSFIKEINIIEDYKGVVVIETPSEPVRLILERDYEHMFQTAVKEVLERSVDVKLVLKGTYISQIETETSEKVVKKAPLTIIAESNIIEKYNFGNYVNCKFNKKALRGARAIIEEQGIFSPLFIYSSSGLGKTHLLHAIGNEVIKKGKTALFVNPDRLTYKLTEAMKQSQDQVNKIIDDITSFDYIMFDDIQNLGSRTKTLSVLFNIINFALEKGIQIIFAADKTPNELGGFEDRFITRFEKGLTLEIETPNINDLIAILRQKLDLEGLNSSEWEEQALSFIARNYSNSIRSVEGAVKRVKFFTMDNQSIKYTHAVVSKIFDQLKINKEELTPERIVSTVSHYYKIPKADIYGKTRKQNVVQARHIAMWLVRSIKQLSFAQIGEIFGGRDHSTTMSAINKIETSMRINSAVKMAIKQIESKITKVS</sequence>
<dbReference type="PRINTS" id="PR00051">
    <property type="entry name" value="DNAA"/>
</dbReference>